<dbReference type="GO" id="GO:0008199">
    <property type="term" value="F:ferric iron binding"/>
    <property type="evidence" value="ECO:0007669"/>
    <property type="project" value="InterPro"/>
</dbReference>
<dbReference type="Proteomes" id="UP000284021">
    <property type="component" value="Unassembled WGS sequence"/>
</dbReference>
<dbReference type="PANTHER" id="PTHR33711">
    <property type="entry name" value="DIOXYGENASE, PUTATIVE (AFU_ORTHOLOGUE AFUA_2G02910)-RELATED"/>
    <property type="match status" value="1"/>
</dbReference>
<accession>A0A418XEP8</accession>
<dbReference type="AlphaFoldDB" id="A0A418XEP8"/>
<evidence type="ECO:0000313" key="6">
    <source>
        <dbReference type="Proteomes" id="UP000284021"/>
    </source>
</evidence>
<keyword evidence="6" id="KW-1185">Reference proteome</keyword>
<sequence>MDKHQIPTVSLGISRRIFLYRSAMILGSGLLAGSAFAAKQGCRPTESDILGPFYRFDAPFHARLASPDEPGDRLVLTGTVFSSDCRTPLPGALIEVWQANHAGLYDTNKPGNFTEASTFHLRGKLYTNEKGQYEIETIMPGRYPVPPNLLGLEKYAGLTRPAHIHFRVMESLHVPVTTQLYFKGDPFIANDPWAGHKPSLAIDLKQDGKLRRGIFDVVLARGF</sequence>
<dbReference type="PROSITE" id="PS51318">
    <property type="entry name" value="TAT"/>
    <property type="match status" value="1"/>
</dbReference>
<organism evidence="5 6">
    <name type="scientific">Pseudomonas cavernicola</name>
    <dbReference type="NCBI Taxonomy" id="2320866"/>
    <lineage>
        <taxon>Bacteria</taxon>
        <taxon>Pseudomonadati</taxon>
        <taxon>Pseudomonadota</taxon>
        <taxon>Gammaproteobacteria</taxon>
        <taxon>Pseudomonadales</taxon>
        <taxon>Pseudomonadaceae</taxon>
        <taxon>Pseudomonas</taxon>
    </lineage>
</organism>
<dbReference type="GO" id="GO:0016702">
    <property type="term" value="F:oxidoreductase activity, acting on single donors with incorporation of molecular oxygen, incorporation of two atoms of oxygen"/>
    <property type="evidence" value="ECO:0007669"/>
    <property type="project" value="InterPro"/>
</dbReference>
<keyword evidence="2" id="KW-0223">Dioxygenase</keyword>
<dbReference type="SUPFAM" id="SSF49482">
    <property type="entry name" value="Aromatic compound dioxygenase"/>
    <property type="match status" value="1"/>
</dbReference>
<dbReference type="PANTHER" id="PTHR33711:SF11">
    <property type="entry name" value="DIOXYGENASE"/>
    <property type="match status" value="1"/>
</dbReference>
<dbReference type="Gene3D" id="2.60.130.10">
    <property type="entry name" value="Aromatic compound dioxygenase"/>
    <property type="match status" value="1"/>
</dbReference>
<evidence type="ECO:0000259" key="4">
    <source>
        <dbReference type="Pfam" id="PF00775"/>
    </source>
</evidence>
<feature type="domain" description="Intradiol ring-cleavage dioxygenases" evidence="4">
    <location>
        <begin position="62"/>
        <end position="202"/>
    </location>
</feature>
<dbReference type="OrthoDB" id="9805815at2"/>
<evidence type="ECO:0000256" key="1">
    <source>
        <dbReference type="ARBA" id="ARBA00007825"/>
    </source>
</evidence>
<keyword evidence="3" id="KW-0560">Oxidoreductase</keyword>
<proteinExistence type="inferred from homology"/>
<comment type="caution">
    <text evidence="5">The sequence shown here is derived from an EMBL/GenBank/DDBJ whole genome shotgun (WGS) entry which is preliminary data.</text>
</comment>
<dbReference type="InterPro" id="IPR000627">
    <property type="entry name" value="Intradiol_dOase_C"/>
</dbReference>
<gene>
    <name evidence="5" type="ORF">D3879_15105</name>
</gene>
<dbReference type="InterPro" id="IPR006311">
    <property type="entry name" value="TAT_signal"/>
</dbReference>
<dbReference type="RefSeq" id="WP_119955132.1">
    <property type="nucleotide sequence ID" value="NZ_QYUR01000003.1"/>
</dbReference>
<protein>
    <submittedName>
        <fullName evidence="5">Twin-arginine translocation pathway signal protein</fullName>
    </submittedName>
</protein>
<dbReference type="InterPro" id="IPR015889">
    <property type="entry name" value="Intradiol_dOase_core"/>
</dbReference>
<dbReference type="InterPro" id="IPR050770">
    <property type="entry name" value="Intradiol_RC_Dioxygenase"/>
</dbReference>
<evidence type="ECO:0000256" key="2">
    <source>
        <dbReference type="ARBA" id="ARBA00022964"/>
    </source>
</evidence>
<dbReference type="EMBL" id="QYUR01000003">
    <property type="protein sequence ID" value="RJG11001.1"/>
    <property type="molecule type" value="Genomic_DNA"/>
</dbReference>
<evidence type="ECO:0000313" key="5">
    <source>
        <dbReference type="EMBL" id="RJG11001.1"/>
    </source>
</evidence>
<comment type="similarity">
    <text evidence="1">Belongs to the intradiol ring-cleavage dioxygenase family.</text>
</comment>
<name>A0A418XEP8_9PSED</name>
<dbReference type="Pfam" id="PF00775">
    <property type="entry name" value="Dioxygenase_C"/>
    <property type="match status" value="1"/>
</dbReference>
<reference evidence="5 6" key="1">
    <citation type="submission" date="2018-09" db="EMBL/GenBank/DDBJ databases">
        <authorList>
            <person name="Zhu H."/>
        </authorList>
    </citation>
    <scope>NUCLEOTIDE SEQUENCE [LARGE SCALE GENOMIC DNA]</scope>
    <source>
        <strain evidence="5 6">K1S02-6</strain>
    </source>
</reference>
<evidence type="ECO:0000256" key="3">
    <source>
        <dbReference type="ARBA" id="ARBA00023002"/>
    </source>
</evidence>